<dbReference type="EMBL" id="MU858162">
    <property type="protein sequence ID" value="KAK4210909.1"/>
    <property type="molecule type" value="Genomic_DNA"/>
</dbReference>
<feature type="transmembrane region" description="Helical" evidence="2">
    <location>
        <begin position="111"/>
        <end position="130"/>
    </location>
</feature>
<evidence type="ECO:0000256" key="2">
    <source>
        <dbReference type="SAM" id="Phobius"/>
    </source>
</evidence>
<proteinExistence type="predicted"/>
<feature type="transmembrane region" description="Helical" evidence="2">
    <location>
        <begin position="504"/>
        <end position="525"/>
    </location>
</feature>
<sequence>MVVSTAPHLRESYLLWRRFSLPIDSGTRDAYSVPNSVADQLLSAYTIMVTSIVMNLWCILFAIAFFWLLKRDSKPHIVSTSLWNKRASLTDSFLELIQPSAETRKEHWRQWWIYPAILVVLLCWIAQNVLSIIVPPYINIGHAAPVNPSAVYAPSNLDSAHAARAEVFSLDVPAALRAVGSAQVASKAILSKVSISQTTPASPSSFPATEMAYNYSISGSDLGLQYYPTLHLTVTGACRTEYKWLMSSELDDSLGGGGFTTDTYALFGDNDTYGTMALNIFDGPAPVAYLYTNPDFPPDGPSGNRTWAAFISSVDRVSFTAGTDPFYLTTPLSSPDSNDAAGLADTNHVVLPKRPALSCWQLDEWTYNGAKATITNLTAANMPGLDLSLGMQLILSRYLSNPKVVDIGKQLGLSNLLSSTTSLGNIFDAGGSSAFSDLSRLVLAAYIGSTNTLTDLTLYPQSSSSNQSSGTLSNLALDDSGNPRDGVAQFVIYSSEISTLSIKALIVIPVLALVFWLLALGLLTWSPLSKVNALDATVLHRTLEEKFPGARPQFVRHGRSGSGRGSSWVGESS</sequence>
<feature type="region of interest" description="Disordered" evidence="1">
    <location>
        <begin position="552"/>
        <end position="573"/>
    </location>
</feature>
<protein>
    <submittedName>
        <fullName evidence="3">Uncharacterized protein</fullName>
    </submittedName>
</protein>
<accession>A0AAN7B5D4</accession>
<keyword evidence="2" id="KW-1133">Transmembrane helix</keyword>
<evidence type="ECO:0000256" key="1">
    <source>
        <dbReference type="SAM" id="MobiDB-lite"/>
    </source>
</evidence>
<reference evidence="3" key="2">
    <citation type="submission" date="2023-05" db="EMBL/GenBank/DDBJ databases">
        <authorList>
            <consortium name="Lawrence Berkeley National Laboratory"/>
            <person name="Steindorff A."/>
            <person name="Hensen N."/>
            <person name="Bonometti L."/>
            <person name="Westerberg I."/>
            <person name="Brannstrom I.O."/>
            <person name="Guillou S."/>
            <person name="Cros-Aarteil S."/>
            <person name="Calhoun S."/>
            <person name="Haridas S."/>
            <person name="Kuo A."/>
            <person name="Mondo S."/>
            <person name="Pangilinan J."/>
            <person name="Riley R."/>
            <person name="Labutti K."/>
            <person name="Andreopoulos B."/>
            <person name="Lipzen A."/>
            <person name="Chen C."/>
            <person name="Yanf M."/>
            <person name="Daum C."/>
            <person name="Ng V."/>
            <person name="Clum A."/>
            <person name="Ohm R."/>
            <person name="Martin F."/>
            <person name="Silar P."/>
            <person name="Natvig D."/>
            <person name="Lalanne C."/>
            <person name="Gautier V."/>
            <person name="Ament-Velasquez S.L."/>
            <person name="Kruys A."/>
            <person name="Hutchinson M.I."/>
            <person name="Powell A.J."/>
            <person name="Barry K."/>
            <person name="Miller A.N."/>
            <person name="Grigoriev I.V."/>
            <person name="Debuchy R."/>
            <person name="Gladieux P."/>
            <person name="Thoren M.H."/>
            <person name="Johannesson H."/>
        </authorList>
    </citation>
    <scope>NUCLEOTIDE SEQUENCE</scope>
    <source>
        <strain evidence="3">PSN293</strain>
    </source>
</reference>
<evidence type="ECO:0000313" key="4">
    <source>
        <dbReference type="Proteomes" id="UP001301769"/>
    </source>
</evidence>
<gene>
    <name evidence="3" type="ORF">QBC37DRAFT_427961</name>
</gene>
<dbReference type="Proteomes" id="UP001301769">
    <property type="component" value="Unassembled WGS sequence"/>
</dbReference>
<reference evidence="3" key="1">
    <citation type="journal article" date="2023" name="Mol. Phylogenet. Evol.">
        <title>Genome-scale phylogeny and comparative genomics of the fungal order Sordariales.</title>
        <authorList>
            <person name="Hensen N."/>
            <person name="Bonometti L."/>
            <person name="Westerberg I."/>
            <person name="Brannstrom I.O."/>
            <person name="Guillou S."/>
            <person name="Cros-Aarteil S."/>
            <person name="Calhoun S."/>
            <person name="Haridas S."/>
            <person name="Kuo A."/>
            <person name="Mondo S."/>
            <person name="Pangilinan J."/>
            <person name="Riley R."/>
            <person name="LaButti K."/>
            <person name="Andreopoulos B."/>
            <person name="Lipzen A."/>
            <person name="Chen C."/>
            <person name="Yan M."/>
            <person name="Daum C."/>
            <person name="Ng V."/>
            <person name="Clum A."/>
            <person name="Steindorff A."/>
            <person name="Ohm R.A."/>
            <person name="Martin F."/>
            <person name="Silar P."/>
            <person name="Natvig D.O."/>
            <person name="Lalanne C."/>
            <person name="Gautier V."/>
            <person name="Ament-Velasquez S.L."/>
            <person name="Kruys A."/>
            <person name="Hutchinson M.I."/>
            <person name="Powell A.J."/>
            <person name="Barry K."/>
            <person name="Miller A.N."/>
            <person name="Grigoriev I.V."/>
            <person name="Debuchy R."/>
            <person name="Gladieux P."/>
            <person name="Hiltunen Thoren M."/>
            <person name="Johannesson H."/>
        </authorList>
    </citation>
    <scope>NUCLEOTIDE SEQUENCE</scope>
    <source>
        <strain evidence="3">PSN293</strain>
    </source>
</reference>
<name>A0AAN7B5D4_9PEZI</name>
<dbReference type="AlphaFoldDB" id="A0AAN7B5D4"/>
<keyword evidence="2" id="KW-0812">Transmembrane</keyword>
<keyword evidence="2" id="KW-0472">Membrane</keyword>
<keyword evidence="4" id="KW-1185">Reference proteome</keyword>
<feature type="transmembrane region" description="Helical" evidence="2">
    <location>
        <begin position="42"/>
        <end position="69"/>
    </location>
</feature>
<organism evidence="3 4">
    <name type="scientific">Rhypophila decipiens</name>
    <dbReference type="NCBI Taxonomy" id="261697"/>
    <lineage>
        <taxon>Eukaryota</taxon>
        <taxon>Fungi</taxon>
        <taxon>Dikarya</taxon>
        <taxon>Ascomycota</taxon>
        <taxon>Pezizomycotina</taxon>
        <taxon>Sordariomycetes</taxon>
        <taxon>Sordariomycetidae</taxon>
        <taxon>Sordariales</taxon>
        <taxon>Naviculisporaceae</taxon>
        <taxon>Rhypophila</taxon>
    </lineage>
</organism>
<comment type="caution">
    <text evidence="3">The sequence shown here is derived from an EMBL/GenBank/DDBJ whole genome shotgun (WGS) entry which is preliminary data.</text>
</comment>
<evidence type="ECO:0000313" key="3">
    <source>
        <dbReference type="EMBL" id="KAK4210909.1"/>
    </source>
</evidence>